<keyword evidence="1" id="KW-0521">NADP</keyword>
<dbReference type="GeneID" id="37017421"/>
<dbReference type="Gene3D" id="3.40.50.720">
    <property type="entry name" value="NAD(P)-binding Rossmann-like Domain"/>
    <property type="match status" value="1"/>
</dbReference>
<dbReference type="SUPFAM" id="SSF51735">
    <property type="entry name" value="NAD(P)-binding Rossmann-fold domains"/>
    <property type="match status" value="1"/>
</dbReference>
<evidence type="ECO:0000256" key="1">
    <source>
        <dbReference type="ARBA" id="ARBA00022857"/>
    </source>
</evidence>
<accession>A0A316UG35</accession>
<reference evidence="4 5" key="1">
    <citation type="journal article" date="2018" name="Mol. Biol. Evol.">
        <title>Broad Genomic Sampling Reveals a Smut Pathogenic Ancestry of the Fungal Clade Ustilaginomycotina.</title>
        <authorList>
            <person name="Kijpornyongpan T."/>
            <person name="Mondo S.J."/>
            <person name="Barry K."/>
            <person name="Sandor L."/>
            <person name="Lee J."/>
            <person name="Lipzen A."/>
            <person name="Pangilinan J."/>
            <person name="LaButti K."/>
            <person name="Hainaut M."/>
            <person name="Henrissat B."/>
            <person name="Grigoriev I.V."/>
            <person name="Spatafora J.W."/>
            <person name="Aime M.C."/>
        </authorList>
    </citation>
    <scope>NUCLEOTIDE SEQUENCE [LARGE SCALE GENOMIC DNA]</scope>
    <source>
        <strain evidence="4 5">MCA 4718</strain>
    </source>
</reference>
<dbReference type="InterPro" id="IPR036291">
    <property type="entry name" value="NAD(P)-bd_dom_sf"/>
</dbReference>
<feature type="domain" description="NmrA-like" evidence="3">
    <location>
        <begin position="44"/>
        <end position="242"/>
    </location>
</feature>
<dbReference type="AlphaFoldDB" id="A0A316UG35"/>
<dbReference type="STRING" id="1684307.A0A316UG35"/>
<evidence type="ECO:0000259" key="3">
    <source>
        <dbReference type="Pfam" id="PF05368"/>
    </source>
</evidence>
<dbReference type="Pfam" id="PF05368">
    <property type="entry name" value="NmrA"/>
    <property type="match status" value="1"/>
</dbReference>
<gene>
    <name evidence="4" type="ORF">BCV69DRAFT_99827</name>
</gene>
<protein>
    <submittedName>
        <fullName evidence="4">NAD(P)-binding protein</fullName>
    </submittedName>
</protein>
<proteinExistence type="predicted"/>
<evidence type="ECO:0000313" key="4">
    <source>
        <dbReference type="EMBL" id="PWN22873.1"/>
    </source>
</evidence>
<dbReference type="InterPro" id="IPR051609">
    <property type="entry name" value="NmrA/Isoflavone_reductase-like"/>
</dbReference>
<dbReference type="InterPro" id="IPR008030">
    <property type="entry name" value="NmrA-like"/>
</dbReference>
<dbReference type="PANTHER" id="PTHR47706:SF9">
    <property type="entry name" value="NMRA-LIKE DOMAIN-CONTAINING PROTEIN-RELATED"/>
    <property type="match status" value="1"/>
</dbReference>
<evidence type="ECO:0000256" key="2">
    <source>
        <dbReference type="ARBA" id="ARBA00023002"/>
    </source>
</evidence>
<dbReference type="EMBL" id="KZ819322">
    <property type="protein sequence ID" value="PWN22873.1"/>
    <property type="molecule type" value="Genomic_DNA"/>
</dbReference>
<keyword evidence="5" id="KW-1185">Reference proteome</keyword>
<dbReference type="RefSeq" id="XP_025350033.1">
    <property type="nucleotide sequence ID" value="XM_025495687.1"/>
</dbReference>
<dbReference type="Proteomes" id="UP000245942">
    <property type="component" value="Unassembled WGS sequence"/>
</dbReference>
<organism evidence="4 5">
    <name type="scientific">Pseudomicrostroma glucosiphilum</name>
    <dbReference type="NCBI Taxonomy" id="1684307"/>
    <lineage>
        <taxon>Eukaryota</taxon>
        <taxon>Fungi</taxon>
        <taxon>Dikarya</taxon>
        <taxon>Basidiomycota</taxon>
        <taxon>Ustilaginomycotina</taxon>
        <taxon>Exobasidiomycetes</taxon>
        <taxon>Microstromatales</taxon>
        <taxon>Microstromatales incertae sedis</taxon>
        <taxon>Pseudomicrostroma</taxon>
    </lineage>
</organism>
<sequence length="294" mass="31833">MSVYKTFAIAGTGGVLGAALRTAFSPSSPRILTRGNPPPEVGNETFHIVDYDQVPTLVEALDGIDVLVSCLSASAREAEKNLARAARIAKVKLFVPSGFGADLVELQKRAGGDSPHPGWSGKIALYDFIKNDAEVKGLPYLQIVSVLFASLVFKFPVGFNLEDKMTTIVGTGDEKIALTTQADTAAFLYKALTTLPPSELEYKTLRLSCSRRSWNELVSLYEAKTGNKLEKKFVSVEDALQRCRENTSGDKFVLGLVWGLLWIFGTGQGDVVDDNAKVGFEADEHAIDKVVDAL</sequence>
<evidence type="ECO:0000313" key="5">
    <source>
        <dbReference type="Proteomes" id="UP000245942"/>
    </source>
</evidence>
<keyword evidence="2" id="KW-0560">Oxidoreductase</keyword>
<name>A0A316UG35_9BASI</name>
<dbReference type="PANTHER" id="PTHR47706">
    <property type="entry name" value="NMRA-LIKE FAMILY PROTEIN"/>
    <property type="match status" value="1"/>
</dbReference>
<dbReference type="Gene3D" id="3.90.25.10">
    <property type="entry name" value="UDP-galactose 4-epimerase, domain 1"/>
    <property type="match status" value="1"/>
</dbReference>
<dbReference type="GO" id="GO:0016491">
    <property type="term" value="F:oxidoreductase activity"/>
    <property type="evidence" value="ECO:0007669"/>
    <property type="project" value="UniProtKB-KW"/>
</dbReference>
<dbReference type="OrthoDB" id="5283654at2759"/>